<reference evidence="2 3" key="1">
    <citation type="submission" date="2018-03" db="EMBL/GenBank/DDBJ databases">
        <title>Genomic Encyclopedia of Archaeal and Bacterial Type Strains, Phase II (KMG-II): from individual species to whole genera.</title>
        <authorList>
            <person name="Goeker M."/>
        </authorList>
    </citation>
    <scope>NUCLEOTIDE SEQUENCE [LARGE SCALE GENOMIC DNA]</scope>
    <source>
        <strain evidence="2 3">DSM 100214</strain>
    </source>
</reference>
<dbReference type="EMBL" id="QICL01000030">
    <property type="protein sequence ID" value="PXV60164.1"/>
    <property type="molecule type" value="Genomic_DNA"/>
</dbReference>
<keyword evidence="3" id="KW-1185">Reference proteome</keyword>
<dbReference type="Proteomes" id="UP000247973">
    <property type="component" value="Unassembled WGS sequence"/>
</dbReference>
<evidence type="ECO:0000313" key="3">
    <source>
        <dbReference type="Proteomes" id="UP000247973"/>
    </source>
</evidence>
<keyword evidence="1" id="KW-1133">Transmembrane helix</keyword>
<comment type="caution">
    <text evidence="2">The sequence shown here is derived from an EMBL/GenBank/DDBJ whole genome shotgun (WGS) entry which is preliminary data.</text>
</comment>
<dbReference type="AlphaFoldDB" id="A0A2V3PL39"/>
<sequence>MGNYNRMKNENQNPQEESKTVIREIIKETVYIKQPDNKYDRLGCWMWGLCILIPILGLILYFIWKEEYPEKAKSVVKAAIIGFSINLILIMFEC</sequence>
<feature type="transmembrane region" description="Helical" evidence="1">
    <location>
        <begin position="75"/>
        <end position="92"/>
    </location>
</feature>
<feature type="transmembrane region" description="Helical" evidence="1">
    <location>
        <begin position="45"/>
        <end position="63"/>
    </location>
</feature>
<keyword evidence="1" id="KW-0472">Membrane</keyword>
<gene>
    <name evidence="2" type="ORF">CLV62_13012</name>
</gene>
<protein>
    <recommendedName>
        <fullName evidence="4">Phospholipase D-like protein</fullName>
    </recommendedName>
</protein>
<organism evidence="2 3">
    <name type="scientific">Dysgonomonas alginatilytica</name>
    <dbReference type="NCBI Taxonomy" id="1605892"/>
    <lineage>
        <taxon>Bacteria</taxon>
        <taxon>Pseudomonadati</taxon>
        <taxon>Bacteroidota</taxon>
        <taxon>Bacteroidia</taxon>
        <taxon>Bacteroidales</taxon>
        <taxon>Dysgonomonadaceae</taxon>
        <taxon>Dysgonomonas</taxon>
    </lineage>
</organism>
<proteinExistence type="predicted"/>
<evidence type="ECO:0000256" key="1">
    <source>
        <dbReference type="SAM" id="Phobius"/>
    </source>
</evidence>
<keyword evidence="1" id="KW-0812">Transmembrane</keyword>
<accession>A0A2V3PL39</accession>
<evidence type="ECO:0000313" key="2">
    <source>
        <dbReference type="EMBL" id="PXV60164.1"/>
    </source>
</evidence>
<evidence type="ECO:0008006" key="4">
    <source>
        <dbReference type="Google" id="ProtNLM"/>
    </source>
</evidence>
<name>A0A2V3PL39_9BACT</name>